<name>A0A1E5IHM1_ENDTX</name>
<organism evidence="3 4">
    <name type="scientific">Endomicrobium trichonymphae</name>
    <dbReference type="NCBI Taxonomy" id="1408204"/>
    <lineage>
        <taxon>Bacteria</taxon>
        <taxon>Pseudomonadati</taxon>
        <taxon>Elusimicrobiota</taxon>
        <taxon>Endomicrobiia</taxon>
        <taxon>Endomicrobiales</taxon>
        <taxon>Endomicrobiaceae</taxon>
        <taxon>Candidatus Endomicrobiellum</taxon>
    </lineage>
</organism>
<dbReference type="Gene3D" id="3.90.1280.20">
    <property type="match status" value="1"/>
</dbReference>
<evidence type="ECO:0000313" key="4">
    <source>
        <dbReference type="Proteomes" id="UP000095237"/>
    </source>
</evidence>
<gene>
    <name evidence="3" type="ORF">ATZ36_09195</name>
</gene>
<dbReference type="PANTHER" id="PTHR22777">
    <property type="entry name" value="HEMOLYSIN-RELATED"/>
    <property type="match status" value="1"/>
</dbReference>
<dbReference type="GO" id="GO:0005886">
    <property type="term" value="C:plasma membrane"/>
    <property type="evidence" value="ECO:0007669"/>
    <property type="project" value="TreeGrafter"/>
</dbReference>
<protein>
    <recommendedName>
        <fullName evidence="5">CBS domain-containing protein</fullName>
    </recommendedName>
</protein>
<keyword evidence="4" id="KW-1185">Reference proteome</keyword>
<sequence>MLERMLNFGDLSVKRIMMPFEDIESVDLSLEKECFLDTSVEILRIRSRILVYIKSKDNIIGYVHIKDILTLWQGNRVYFIRSLIKSPYYVGEDNK</sequence>
<proteinExistence type="predicted"/>
<comment type="caution">
    <text evidence="3">The sequence shown here is derived from an EMBL/GenBank/DDBJ whole genome shotgun (WGS) entry which is preliminary data.</text>
</comment>
<evidence type="ECO:0000256" key="2">
    <source>
        <dbReference type="ARBA" id="ARBA00023122"/>
    </source>
</evidence>
<reference evidence="3 4" key="1">
    <citation type="submission" date="2015-11" db="EMBL/GenBank/DDBJ databases">
        <title>Evidence for parallel genomic evolution in an endosymbiosis of termite gut flagellates.</title>
        <authorList>
            <person name="Zheng H."/>
        </authorList>
    </citation>
    <scope>NUCLEOTIDE SEQUENCE [LARGE SCALE GENOMIC DNA]</scope>
    <source>
        <strain evidence="3 4">CET450</strain>
    </source>
</reference>
<dbReference type="EMBL" id="LNVX01000685">
    <property type="protein sequence ID" value="OEG69498.1"/>
    <property type="molecule type" value="Genomic_DNA"/>
</dbReference>
<evidence type="ECO:0000256" key="1">
    <source>
        <dbReference type="ARBA" id="ARBA00022737"/>
    </source>
</evidence>
<accession>A0A1E5IHM1</accession>
<keyword evidence="1" id="KW-0677">Repeat</keyword>
<dbReference type="SUPFAM" id="SSF54631">
    <property type="entry name" value="CBS-domain pair"/>
    <property type="match status" value="1"/>
</dbReference>
<dbReference type="PANTHER" id="PTHR22777:SF17">
    <property type="entry name" value="UPF0053 PROTEIN SLL0260"/>
    <property type="match status" value="1"/>
</dbReference>
<dbReference type="Gene3D" id="3.10.580.10">
    <property type="entry name" value="CBS-domain"/>
    <property type="match status" value="1"/>
</dbReference>
<keyword evidence="2" id="KW-0129">CBS domain</keyword>
<dbReference type="AlphaFoldDB" id="A0A1E5IHM1"/>
<evidence type="ECO:0008006" key="5">
    <source>
        <dbReference type="Google" id="ProtNLM"/>
    </source>
</evidence>
<dbReference type="InterPro" id="IPR046342">
    <property type="entry name" value="CBS_dom_sf"/>
</dbReference>
<dbReference type="Proteomes" id="UP000095237">
    <property type="component" value="Unassembled WGS sequence"/>
</dbReference>
<evidence type="ECO:0000313" key="3">
    <source>
        <dbReference type="EMBL" id="OEG69498.1"/>
    </source>
</evidence>